<dbReference type="Proteomes" id="UP000186143">
    <property type="component" value="Unassembled WGS sequence"/>
</dbReference>
<dbReference type="AlphaFoldDB" id="A0A1Q9AHZ7"/>
<gene>
    <name evidence="1" type="ORF">BJF92_13760</name>
</gene>
<reference evidence="1 2" key="1">
    <citation type="submission" date="2016-09" db="EMBL/GenBank/DDBJ databases">
        <title>Rhizobium sp. nov., a novel species isolated from the rice rhizosphere.</title>
        <authorList>
            <person name="Zhao J."/>
            <person name="Zhang X."/>
        </authorList>
    </citation>
    <scope>NUCLEOTIDE SEQUENCE [LARGE SCALE GENOMIC DNA]</scope>
    <source>
        <strain evidence="1 2">MH17</strain>
    </source>
</reference>
<proteinExistence type="predicted"/>
<protein>
    <submittedName>
        <fullName evidence="1">Uncharacterized protein</fullName>
    </submittedName>
</protein>
<comment type="caution">
    <text evidence="1">The sequence shown here is derived from an EMBL/GenBank/DDBJ whole genome shotgun (WGS) entry which is preliminary data.</text>
</comment>
<accession>A0A1Q9AHZ7</accession>
<name>A0A1Q9AHZ7_9HYPH</name>
<dbReference type="EMBL" id="MKIO01000031">
    <property type="protein sequence ID" value="OLP54868.1"/>
    <property type="molecule type" value="Genomic_DNA"/>
</dbReference>
<evidence type="ECO:0000313" key="2">
    <source>
        <dbReference type="Proteomes" id="UP000186143"/>
    </source>
</evidence>
<evidence type="ECO:0000313" key="1">
    <source>
        <dbReference type="EMBL" id="OLP54868.1"/>
    </source>
</evidence>
<sequence length="79" mass="9104">MATLLANPIVEAMRSNTRSDLCQALRHYEAYLDYKNSLKKNPDCVKVRRIVIERPPTIDLAELMARLPARQSEAVEELY</sequence>
<organism evidence="1 2">
    <name type="scientific">Xaviernesmea rhizosphaerae</name>
    <dbReference type="NCBI Taxonomy" id="1672749"/>
    <lineage>
        <taxon>Bacteria</taxon>
        <taxon>Pseudomonadati</taxon>
        <taxon>Pseudomonadota</taxon>
        <taxon>Alphaproteobacteria</taxon>
        <taxon>Hyphomicrobiales</taxon>
        <taxon>Rhizobiaceae</taxon>
        <taxon>Rhizobium/Agrobacterium group</taxon>
        <taxon>Xaviernesmea</taxon>
    </lineage>
</organism>